<sequence length="168" mass="17265">MRRGFFFLLMVVLVLRGLTGTAMAAGIVAPLLPAGPTQHTVAHVPQPEGMAHQDQDHQDDQPAAHAQAGGMPVGTDRGHDGHHGDPAVEPAIDHTGIYFAACQDQSEGCDTHDHHSASCSACEICHSAMLGLPASLTPSPLPTGALLPLAAAQFDSAPAALAIKPPIA</sequence>
<protein>
    <recommendedName>
        <fullName evidence="5">DUF2946 domain-containing protein</fullName>
    </recommendedName>
</protein>
<dbReference type="Proteomes" id="UP001148932">
    <property type="component" value="Unassembled WGS sequence"/>
</dbReference>
<proteinExistence type="predicted"/>
<dbReference type="EMBL" id="JAPCKI010000004">
    <property type="protein sequence ID" value="MDD2177784.1"/>
    <property type="molecule type" value="Genomic_DNA"/>
</dbReference>
<comment type="caution">
    <text evidence="3">The sequence shown here is derived from an EMBL/GenBank/DDBJ whole genome shotgun (WGS) entry which is preliminary data.</text>
</comment>
<feature type="chain" id="PRO_5046351016" description="DUF2946 domain-containing protein" evidence="2">
    <location>
        <begin position="25"/>
        <end position="168"/>
    </location>
</feature>
<feature type="compositionally biased region" description="Basic and acidic residues" evidence="1">
    <location>
        <begin position="51"/>
        <end position="62"/>
    </location>
</feature>
<dbReference type="RefSeq" id="WP_274109783.1">
    <property type="nucleotide sequence ID" value="NZ_JAPCKI010000004.1"/>
</dbReference>
<evidence type="ECO:0000256" key="2">
    <source>
        <dbReference type="SAM" id="SignalP"/>
    </source>
</evidence>
<reference evidence="3" key="1">
    <citation type="submission" date="2022-10" db="EMBL/GenBank/DDBJ databases">
        <title>Description of microaerobic benzene degrading bacteria.</title>
        <authorList>
            <person name="Bedics A."/>
            <person name="Tancsics A."/>
            <person name="Banerjee S."/>
        </authorList>
    </citation>
    <scope>NUCLEOTIDE SEQUENCE</scope>
    <source>
        <strain evidence="3">D2M1</strain>
    </source>
</reference>
<feature type="region of interest" description="Disordered" evidence="1">
    <location>
        <begin position="48"/>
        <end position="88"/>
    </location>
</feature>
<accession>A0ABT5RVQ4</accession>
<name>A0ABT5RVQ4_9BURK</name>
<keyword evidence="2" id="KW-0732">Signal</keyword>
<evidence type="ECO:0000256" key="1">
    <source>
        <dbReference type="SAM" id="MobiDB-lite"/>
    </source>
</evidence>
<feature type="compositionally biased region" description="Basic and acidic residues" evidence="1">
    <location>
        <begin position="76"/>
        <end position="86"/>
    </location>
</feature>
<organism evidence="3 4">
    <name type="scientific">Acidovorax benzenivorans</name>
    <dbReference type="NCBI Taxonomy" id="2987520"/>
    <lineage>
        <taxon>Bacteria</taxon>
        <taxon>Pseudomonadati</taxon>
        <taxon>Pseudomonadota</taxon>
        <taxon>Betaproteobacteria</taxon>
        <taxon>Burkholderiales</taxon>
        <taxon>Comamonadaceae</taxon>
        <taxon>Acidovorax</taxon>
    </lineage>
</organism>
<feature type="signal peptide" evidence="2">
    <location>
        <begin position="1"/>
        <end position="24"/>
    </location>
</feature>
<evidence type="ECO:0008006" key="5">
    <source>
        <dbReference type="Google" id="ProtNLM"/>
    </source>
</evidence>
<evidence type="ECO:0000313" key="3">
    <source>
        <dbReference type="EMBL" id="MDD2177784.1"/>
    </source>
</evidence>
<gene>
    <name evidence="3" type="ORF">OIN59_10080</name>
</gene>
<keyword evidence="4" id="KW-1185">Reference proteome</keyword>
<evidence type="ECO:0000313" key="4">
    <source>
        <dbReference type="Proteomes" id="UP001148932"/>
    </source>
</evidence>